<organism evidence="1 2">
    <name type="scientific">Paenacidovorax caeni</name>
    <dbReference type="NCBI Taxonomy" id="343013"/>
    <lineage>
        <taxon>Bacteria</taxon>
        <taxon>Pseudomonadati</taxon>
        <taxon>Pseudomonadota</taxon>
        <taxon>Betaproteobacteria</taxon>
        <taxon>Burkholderiales</taxon>
        <taxon>Comamonadaceae</taxon>
        <taxon>Paenacidovorax</taxon>
    </lineage>
</organism>
<sequence>MTTPTWQELRDNGWMVVDQPTLLLGVYPSASGAVAIAFAHPQDEMMQGCRLDPSSVPLLLKQLELAQGYAQKQQEGSMEFAAAQLTFDVLARLRRGAG</sequence>
<evidence type="ECO:0000313" key="1">
    <source>
        <dbReference type="EMBL" id="SFU99404.1"/>
    </source>
</evidence>
<proteinExistence type="predicted"/>
<keyword evidence="2" id="KW-1185">Reference proteome</keyword>
<dbReference type="AlphaFoldDB" id="A0A1I7KPV8"/>
<name>A0A1I7KPV8_9BURK</name>
<accession>A0A1I7KPV8</accession>
<dbReference type="STRING" id="343013.SAMN04489707_106313"/>
<dbReference type="RefSeq" id="WP_054257943.1">
    <property type="nucleotide sequence ID" value="NZ_CYIG01000067.1"/>
</dbReference>
<dbReference type="Proteomes" id="UP000183656">
    <property type="component" value="Unassembled WGS sequence"/>
</dbReference>
<evidence type="ECO:0000313" key="2">
    <source>
        <dbReference type="Proteomes" id="UP000183656"/>
    </source>
</evidence>
<dbReference type="OrthoDB" id="9157376at2"/>
<reference evidence="1 2" key="1">
    <citation type="submission" date="2016-10" db="EMBL/GenBank/DDBJ databases">
        <authorList>
            <person name="de Groot N.N."/>
        </authorList>
    </citation>
    <scope>NUCLEOTIDE SEQUENCE [LARGE SCALE GENOMIC DNA]</scope>
    <source>
        <strain evidence="1 2">R-24608</strain>
    </source>
</reference>
<gene>
    <name evidence="1" type="ORF">SAMN04489707_106313</name>
</gene>
<protein>
    <submittedName>
        <fullName evidence="1">Uncharacterized protein</fullName>
    </submittedName>
</protein>
<dbReference type="EMBL" id="FPBX01000063">
    <property type="protein sequence ID" value="SFU99404.1"/>
    <property type="molecule type" value="Genomic_DNA"/>
</dbReference>